<evidence type="ECO:0000313" key="7">
    <source>
        <dbReference type="EMBL" id="CAG8617267.1"/>
    </source>
</evidence>
<dbReference type="GO" id="GO:0031380">
    <property type="term" value="C:nuclear RNA-directed RNA polymerase complex"/>
    <property type="evidence" value="ECO:0007669"/>
    <property type="project" value="TreeGrafter"/>
</dbReference>
<dbReference type="InterPro" id="IPR027417">
    <property type="entry name" value="P-loop_NTPase"/>
</dbReference>
<dbReference type="CDD" id="cd18808">
    <property type="entry name" value="SF1_C_Upf1"/>
    <property type="match status" value="1"/>
</dbReference>
<feature type="coiled-coil region" evidence="5">
    <location>
        <begin position="673"/>
        <end position="711"/>
    </location>
</feature>
<proteinExistence type="predicted"/>
<keyword evidence="8" id="KW-1185">Reference proteome</keyword>
<keyword evidence="1" id="KW-0479">Metal-binding</keyword>
<evidence type="ECO:0000259" key="6">
    <source>
        <dbReference type="SMART" id="SM00438"/>
    </source>
</evidence>
<feature type="non-terminal residue" evidence="7">
    <location>
        <position position="845"/>
    </location>
</feature>
<dbReference type="AlphaFoldDB" id="A0A9N9CVK6"/>
<dbReference type="PANTHER" id="PTHR10887">
    <property type="entry name" value="DNA2/NAM7 HELICASE FAMILY"/>
    <property type="match status" value="1"/>
</dbReference>
<dbReference type="OrthoDB" id="2423195at2759"/>
<feature type="domain" description="NF-X1-type" evidence="6">
    <location>
        <begin position="556"/>
        <end position="576"/>
    </location>
</feature>
<evidence type="ECO:0000256" key="2">
    <source>
        <dbReference type="ARBA" id="ARBA00022737"/>
    </source>
</evidence>
<keyword evidence="5" id="KW-0175">Coiled coil</keyword>
<name>A0A9N9CVK6_9GLOM</name>
<dbReference type="Pfam" id="PF13086">
    <property type="entry name" value="AAA_11"/>
    <property type="match status" value="1"/>
</dbReference>
<comment type="caution">
    <text evidence="7">The sequence shown here is derived from an EMBL/GenBank/DDBJ whole genome shotgun (WGS) entry which is preliminary data.</text>
</comment>
<protein>
    <submittedName>
        <fullName evidence="7">5461_t:CDS:1</fullName>
    </submittedName>
</protein>
<feature type="non-terminal residue" evidence="7">
    <location>
        <position position="1"/>
    </location>
</feature>
<dbReference type="SUPFAM" id="SSF52540">
    <property type="entry name" value="P-loop containing nucleoside triphosphate hydrolases"/>
    <property type="match status" value="1"/>
</dbReference>
<dbReference type="GO" id="GO:0031048">
    <property type="term" value="P:regulatory ncRNA-mediated heterochromatin formation"/>
    <property type="evidence" value="ECO:0007669"/>
    <property type="project" value="TreeGrafter"/>
</dbReference>
<dbReference type="EMBL" id="CAJVPK010002714">
    <property type="protein sequence ID" value="CAG8617267.1"/>
    <property type="molecule type" value="Genomic_DNA"/>
</dbReference>
<dbReference type="GO" id="GO:0008270">
    <property type="term" value="F:zinc ion binding"/>
    <property type="evidence" value="ECO:0007669"/>
    <property type="project" value="UniProtKB-KW"/>
</dbReference>
<dbReference type="CDD" id="cd06008">
    <property type="entry name" value="NF-X1-zinc-finger"/>
    <property type="match status" value="1"/>
</dbReference>
<dbReference type="InterPro" id="IPR041677">
    <property type="entry name" value="DNA2/NAM7_AAA_11"/>
</dbReference>
<dbReference type="Gene3D" id="3.30.40.10">
    <property type="entry name" value="Zinc/RING finger domain, C3HC4 (zinc finger)"/>
    <property type="match status" value="1"/>
</dbReference>
<evidence type="ECO:0000256" key="1">
    <source>
        <dbReference type="ARBA" id="ARBA00022723"/>
    </source>
</evidence>
<dbReference type="InterPro" id="IPR045055">
    <property type="entry name" value="DNA2/NAM7-like"/>
</dbReference>
<evidence type="ECO:0000313" key="8">
    <source>
        <dbReference type="Proteomes" id="UP000789706"/>
    </source>
</evidence>
<evidence type="ECO:0000256" key="4">
    <source>
        <dbReference type="ARBA" id="ARBA00022833"/>
    </source>
</evidence>
<accession>A0A9N9CVK6</accession>
<dbReference type="InterPro" id="IPR013083">
    <property type="entry name" value="Znf_RING/FYVE/PHD"/>
</dbReference>
<dbReference type="Pfam" id="PF13087">
    <property type="entry name" value="AAA_12"/>
    <property type="match status" value="1"/>
</dbReference>
<dbReference type="GO" id="GO:0004386">
    <property type="term" value="F:helicase activity"/>
    <property type="evidence" value="ECO:0007669"/>
    <property type="project" value="InterPro"/>
</dbReference>
<organism evidence="7 8">
    <name type="scientific">Diversispora eburnea</name>
    <dbReference type="NCBI Taxonomy" id="1213867"/>
    <lineage>
        <taxon>Eukaryota</taxon>
        <taxon>Fungi</taxon>
        <taxon>Fungi incertae sedis</taxon>
        <taxon>Mucoromycota</taxon>
        <taxon>Glomeromycotina</taxon>
        <taxon>Glomeromycetes</taxon>
        <taxon>Diversisporales</taxon>
        <taxon>Diversisporaceae</taxon>
        <taxon>Diversispora</taxon>
    </lineage>
</organism>
<feature type="domain" description="NF-X1-type" evidence="6">
    <location>
        <begin position="478"/>
        <end position="497"/>
    </location>
</feature>
<evidence type="ECO:0000256" key="3">
    <source>
        <dbReference type="ARBA" id="ARBA00022771"/>
    </source>
</evidence>
<feature type="domain" description="NF-X1-type" evidence="6">
    <location>
        <begin position="380"/>
        <end position="397"/>
    </location>
</feature>
<dbReference type="SMART" id="SM00438">
    <property type="entry name" value="ZnF_NFX"/>
    <property type="match status" value="3"/>
</dbReference>
<keyword evidence="3" id="KW-0863">Zinc-finger</keyword>
<gene>
    <name evidence="7" type="ORF">DEBURN_LOCUS10221</name>
</gene>
<keyword evidence="2" id="KW-0677">Repeat</keyword>
<evidence type="ECO:0000256" key="5">
    <source>
        <dbReference type="SAM" id="Coils"/>
    </source>
</evidence>
<keyword evidence="4" id="KW-0862">Zinc</keyword>
<dbReference type="Proteomes" id="UP000789706">
    <property type="component" value="Unassembled WGS sequence"/>
</dbReference>
<dbReference type="InterPro" id="IPR000967">
    <property type="entry name" value="Znf_NFX1"/>
</dbReference>
<dbReference type="InterPro" id="IPR041679">
    <property type="entry name" value="DNA2/NAM7-like_C"/>
</dbReference>
<dbReference type="PANTHER" id="PTHR10887:SF341">
    <property type="entry name" value="NFX1-TYPE ZINC FINGER-CONTAINING PROTEIN 1"/>
    <property type="match status" value="1"/>
</dbReference>
<sequence>ERVRLHDFWREEINFKTNEELLDIQKRYVKKKKDLEDIYNEGRRLVLLMSDVIGMTTSGAAKHHDLITSDKPKIIICEEAGEVLEAHILASLTKSAQQLILIGDHNQLRPKIRNDYKFDISLFERLVHGEQSMHLERTQLLTQRLRQTLYPKLEDHPNTEKYPKVKGMQHNVYFMHHANPEDSTRNAFALQSRSNKFEVEMVVEMVKYFVRNGYTKPEQIAVLTPYLGQMLKIKKALSKSFAVVIDERDSEQLTDLEEKLNDGDTDEVDLSLNTISIASKKQLNQQVILRTVDNFQGEEADIVIISLVRNITEHSRNTIESGMWRDVINILRSRNQVGPGFPIVCDQHPETKNIITYPRNFEEVSPNGGCLLSCGKALNCGHSCKRMCGEDCGECIFPIGDLLLPCGHILKDAKCFQKSTRDKINCRIMHIVSIQLLLSCQEISIWANDGIRELDDNDRIPRTHHKKCKQICEKNLFCGHSCEESCHLNKVCPGCKKKCNVNCKHSVCNKACSHPCSVCAEKCDWYCEHKGACGVSCGVPCNRLPCNERCSKLLSCGHQCMGICGEECPPPKYCTICASDDIKNSKVDWTTERMIVLKCGHVFTAETLDNMMGMGSVYHMDDAMENWIDIKSITDQPGELKRCPICRAPIKNIQRYGRIIKKCVLDVQNKKFLQEYNRRLKDIQVELGNIIKNLEKDRERVLEKLRKSKLLDAKRGKNNKIYKRDKRINRAVPDIVPPKKYEMLTKYYSIPTYHEELWQKHVSLLLLKYRQVALIISNSTNPPYKLAYEAAVTSLFAAKSKEKVNIDNLLNDLSSLQISDDSPAVQQSKFQETLKEVGISISKVD</sequence>
<dbReference type="Gene3D" id="3.40.50.300">
    <property type="entry name" value="P-loop containing nucleotide triphosphate hydrolases"/>
    <property type="match status" value="2"/>
</dbReference>
<reference evidence="7" key="1">
    <citation type="submission" date="2021-06" db="EMBL/GenBank/DDBJ databases">
        <authorList>
            <person name="Kallberg Y."/>
            <person name="Tangrot J."/>
            <person name="Rosling A."/>
        </authorList>
    </citation>
    <scope>NUCLEOTIDE SEQUENCE</scope>
    <source>
        <strain evidence="7">AZ414A</strain>
    </source>
</reference>
<dbReference type="InterPro" id="IPR047187">
    <property type="entry name" value="SF1_C_Upf1"/>
</dbReference>